<dbReference type="PANTHER" id="PTHR43773:SF1">
    <property type="entry name" value="MAGNESIUM TRANSPORTER MGTE"/>
    <property type="match status" value="1"/>
</dbReference>
<name>A0A383EPU6_9ZZZZ</name>
<feature type="non-terminal residue" evidence="2">
    <location>
        <position position="138"/>
    </location>
</feature>
<dbReference type="GO" id="GO:0016020">
    <property type="term" value="C:membrane"/>
    <property type="evidence" value="ECO:0007669"/>
    <property type="project" value="InterPro"/>
</dbReference>
<dbReference type="InterPro" id="IPR006669">
    <property type="entry name" value="MgtE_transporter"/>
</dbReference>
<reference evidence="2" key="1">
    <citation type="submission" date="2018-05" db="EMBL/GenBank/DDBJ databases">
        <authorList>
            <person name="Lanie J.A."/>
            <person name="Ng W.-L."/>
            <person name="Kazmierczak K.M."/>
            <person name="Andrzejewski T.M."/>
            <person name="Davidsen T.M."/>
            <person name="Wayne K.J."/>
            <person name="Tettelin H."/>
            <person name="Glass J.I."/>
            <person name="Rusch D."/>
            <person name="Podicherti R."/>
            <person name="Tsui H.-C.T."/>
            <person name="Winkler M.E."/>
        </authorList>
    </citation>
    <scope>NUCLEOTIDE SEQUENCE</scope>
</reference>
<dbReference type="SMART" id="SM00924">
    <property type="entry name" value="MgtE_N"/>
    <property type="match status" value="1"/>
</dbReference>
<sequence length="138" mass="15470">MNQSQITPPDSRTEDQSRPLEEVIQELVEELERLLESGQRLEALERFGGLHPVDQGEVLNGLPRELRRAFLDDLEASAVADILEYLEPEESAELIGDREPAELAEVLDLTDADVAVDLLQQIPEEKRQKTLEAMADPA</sequence>
<dbReference type="InterPro" id="IPR006668">
    <property type="entry name" value="Mg_transptr_MgtE_intracell_dom"/>
</dbReference>
<dbReference type="SUPFAM" id="SSF158791">
    <property type="entry name" value="MgtE N-terminal domain-like"/>
    <property type="match status" value="1"/>
</dbReference>
<feature type="domain" description="Magnesium transporter MgtE intracellular" evidence="1">
    <location>
        <begin position="50"/>
        <end position="135"/>
    </location>
</feature>
<dbReference type="Gene3D" id="1.25.60.10">
    <property type="entry name" value="MgtE N-terminal domain-like"/>
    <property type="match status" value="1"/>
</dbReference>
<evidence type="ECO:0000259" key="1">
    <source>
        <dbReference type="SMART" id="SM00924"/>
    </source>
</evidence>
<proteinExistence type="predicted"/>
<dbReference type="EMBL" id="UINC01227629">
    <property type="protein sequence ID" value="SVE58594.1"/>
    <property type="molecule type" value="Genomic_DNA"/>
</dbReference>
<dbReference type="PANTHER" id="PTHR43773">
    <property type="entry name" value="MAGNESIUM TRANSPORTER MGTE"/>
    <property type="match status" value="1"/>
</dbReference>
<dbReference type="InterPro" id="IPR038076">
    <property type="entry name" value="MgtE_N_sf"/>
</dbReference>
<evidence type="ECO:0000313" key="2">
    <source>
        <dbReference type="EMBL" id="SVE58594.1"/>
    </source>
</evidence>
<dbReference type="AlphaFoldDB" id="A0A383EPU6"/>
<dbReference type="GO" id="GO:0015095">
    <property type="term" value="F:magnesium ion transmembrane transporter activity"/>
    <property type="evidence" value="ECO:0007669"/>
    <property type="project" value="InterPro"/>
</dbReference>
<dbReference type="Pfam" id="PF03448">
    <property type="entry name" value="MgtE_N"/>
    <property type="match status" value="1"/>
</dbReference>
<organism evidence="2">
    <name type="scientific">marine metagenome</name>
    <dbReference type="NCBI Taxonomy" id="408172"/>
    <lineage>
        <taxon>unclassified sequences</taxon>
        <taxon>metagenomes</taxon>
        <taxon>ecological metagenomes</taxon>
    </lineage>
</organism>
<gene>
    <name evidence="2" type="ORF">METZ01_LOCUS511448</name>
</gene>
<accession>A0A383EPU6</accession>
<protein>
    <recommendedName>
        <fullName evidence="1">Magnesium transporter MgtE intracellular domain-containing protein</fullName>
    </recommendedName>
</protein>